<dbReference type="EMBL" id="FPBT01000001">
    <property type="protein sequence ID" value="SFU29878.1"/>
    <property type="molecule type" value="Genomic_DNA"/>
</dbReference>
<accession>A0A1I7F132</accession>
<reference evidence="1 2" key="1">
    <citation type="submission" date="2016-10" db="EMBL/GenBank/DDBJ databases">
        <authorList>
            <person name="de Groot N.N."/>
        </authorList>
    </citation>
    <scope>NUCLEOTIDE SEQUENCE [LARGE SCALE GENOMIC DNA]</scope>
    <source>
        <strain evidence="1 2">KHGC13</strain>
    </source>
</reference>
<dbReference type="Proteomes" id="UP000198817">
    <property type="component" value="Unassembled WGS sequence"/>
</dbReference>
<evidence type="ECO:0000313" key="1">
    <source>
        <dbReference type="EMBL" id="SFU29878.1"/>
    </source>
</evidence>
<evidence type="ECO:0000313" key="2">
    <source>
        <dbReference type="Proteomes" id="UP000198817"/>
    </source>
</evidence>
<gene>
    <name evidence="1" type="ORF">SAMN05216508_101173</name>
</gene>
<protein>
    <submittedName>
        <fullName evidence="1">Uncharacterized protein</fullName>
    </submittedName>
</protein>
<dbReference type="STRING" id="155865.SAMN05216515_10530"/>
<sequence>MLEVLLKEYEQSFGEPFPLQELEGMREYEVLNILYDCILNAHPFDGNTHVKTRITNAPGQN</sequence>
<proteinExistence type="predicted"/>
<dbReference type="RefSeq" id="WP_090469349.1">
    <property type="nucleotide sequence ID" value="NZ_CACWQI010000001.1"/>
</dbReference>
<dbReference type="AlphaFoldDB" id="A0A1I7F132"/>
<keyword evidence="2" id="KW-1185">Reference proteome</keyword>
<organism evidence="1 2">
    <name type="scientific">Eubacterium pyruvativorans</name>
    <dbReference type="NCBI Taxonomy" id="155865"/>
    <lineage>
        <taxon>Bacteria</taxon>
        <taxon>Bacillati</taxon>
        <taxon>Bacillota</taxon>
        <taxon>Clostridia</taxon>
        <taxon>Eubacteriales</taxon>
        <taxon>Eubacteriaceae</taxon>
        <taxon>Eubacterium</taxon>
    </lineage>
</organism>
<name>A0A1I7F132_9FIRM</name>
<dbReference type="OrthoDB" id="9967447at2"/>